<accession>A0ABR3J977</accession>
<comment type="caution">
    <text evidence="2">The sequence shown here is derived from an EMBL/GenBank/DDBJ whole genome shotgun (WGS) entry which is preliminary data.</text>
</comment>
<sequence length="89" mass="10315">MDRRDVLRAELQALRQAQAQAQAAPSFTPAPVPPVIPRGVPKFREPGFQWQGQGRYGVPDRNRDRRSAPEQRTRYRGRQVPLSRQLLRR</sequence>
<gene>
    <name evidence="2" type="ORF">HGRIS_006504</name>
</gene>
<dbReference type="Proteomes" id="UP001556367">
    <property type="component" value="Unassembled WGS sequence"/>
</dbReference>
<feature type="compositionally biased region" description="Basic and acidic residues" evidence="1">
    <location>
        <begin position="58"/>
        <end position="73"/>
    </location>
</feature>
<proteinExistence type="predicted"/>
<organism evidence="2 3">
    <name type="scientific">Hohenbuehelia grisea</name>
    <dbReference type="NCBI Taxonomy" id="104357"/>
    <lineage>
        <taxon>Eukaryota</taxon>
        <taxon>Fungi</taxon>
        <taxon>Dikarya</taxon>
        <taxon>Basidiomycota</taxon>
        <taxon>Agaricomycotina</taxon>
        <taxon>Agaricomycetes</taxon>
        <taxon>Agaricomycetidae</taxon>
        <taxon>Agaricales</taxon>
        <taxon>Pleurotineae</taxon>
        <taxon>Pleurotaceae</taxon>
        <taxon>Hohenbuehelia</taxon>
    </lineage>
</organism>
<reference evidence="3" key="1">
    <citation type="submission" date="2024-06" db="EMBL/GenBank/DDBJ databases">
        <title>Multi-omics analyses provide insights into the biosynthesis of the anticancer antibiotic pleurotin in Hohenbuehelia grisea.</title>
        <authorList>
            <person name="Weaver J.A."/>
            <person name="Alberti F."/>
        </authorList>
    </citation>
    <scope>NUCLEOTIDE SEQUENCE [LARGE SCALE GENOMIC DNA]</scope>
    <source>
        <strain evidence="3">T-177</strain>
    </source>
</reference>
<evidence type="ECO:0000256" key="1">
    <source>
        <dbReference type="SAM" id="MobiDB-lite"/>
    </source>
</evidence>
<dbReference type="EMBL" id="JASNQZ010000010">
    <property type="protein sequence ID" value="KAL0952214.1"/>
    <property type="molecule type" value="Genomic_DNA"/>
</dbReference>
<protein>
    <submittedName>
        <fullName evidence="2">Uncharacterized protein</fullName>
    </submittedName>
</protein>
<feature type="region of interest" description="Disordered" evidence="1">
    <location>
        <begin position="20"/>
        <end position="89"/>
    </location>
</feature>
<name>A0ABR3J977_9AGAR</name>
<evidence type="ECO:0000313" key="3">
    <source>
        <dbReference type="Proteomes" id="UP001556367"/>
    </source>
</evidence>
<evidence type="ECO:0000313" key="2">
    <source>
        <dbReference type="EMBL" id="KAL0952214.1"/>
    </source>
</evidence>
<keyword evidence="3" id="KW-1185">Reference proteome</keyword>